<reference evidence="7" key="2">
    <citation type="submission" date="2025-09" db="UniProtKB">
        <authorList>
            <consortium name="Ensembl"/>
        </authorList>
    </citation>
    <scope>IDENTIFICATION</scope>
</reference>
<dbReference type="InterPro" id="IPR036553">
    <property type="entry name" value="RPTC_insert"/>
</dbReference>
<name>A0A8C4R9H0_EPTBU</name>
<reference evidence="7" key="1">
    <citation type="submission" date="2025-08" db="UniProtKB">
        <authorList>
            <consortium name="Ensembl"/>
        </authorList>
    </citation>
    <scope>IDENTIFICATION</scope>
</reference>
<dbReference type="GO" id="GO:0005730">
    <property type="term" value="C:nucleolus"/>
    <property type="evidence" value="ECO:0007669"/>
    <property type="project" value="UniProtKB-SubCell"/>
</dbReference>
<dbReference type="InterPro" id="IPR020719">
    <property type="entry name" value="RNA3'_term_phos_cycl-like_CS"/>
</dbReference>
<dbReference type="InterPro" id="IPR013791">
    <property type="entry name" value="RNA3'-term_phos_cycl_insert"/>
</dbReference>
<dbReference type="SUPFAM" id="SSF55205">
    <property type="entry name" value="EPT/RTPC-like"/>
    <property type="match status" value="1"/>
</dbReference>
<dbReference type="Gene3D" id="3.30.360.20">
    <property type="entry name" value="RNA 3'-terminal phosphate cyclase, insert domain"/>
    <property type="match status" value="1"/>
</dbReference>
<evidence type="ECO:0000259" key="6">
    <source>
        <dbReference type="Pfam" id="PF05189"/>
    </source>
</evidence>
<dbReference type="AlphaFoldDB" id="A0A8C4R9H0"/>
<keyword evidence="4" id="KW-0539">Nucleus</keyword>
<protein>
    <recommendedName>
        <fullName evidence="9">RNA 3'-terminal phosphate cyclase-like protein</fullName>
    </recommendedName>
</protein>
<dbReference type="InterPro" id="IPR037136">
    <property type="entry name" value="RNA3'_phos_cyclase_dom_sf"/>
</dbReference>
<keyword evidence="8" id="KW-1185">Reference proteome</keyword>
<dbReference type="CDD" id="cd00875">
    <property type="entry name" value="RNA_Cyclase_Class_I"/>
    <property type="match status" value="1"/>
</dbReference>
<feature type="domain" description="RNA 3'-terminal phosphate cyclase insert" evidence="6">
    <location>
        <begin position="183"/>
        <end position="283"/>
    </location>
</feature>
<evidence type="ECO:0000313" key="8">
    <source>
        <dbReference type="Proteomes" id="UP000694388"/>
    </source>
</evidence>
<evidence type="ECO:0000313" key="7">
    <source>
        <dbReference type="Ensembl" id="ENSEBUP00000027040.1"/>
    </source>
</evidence>
<dbReference type="InterPro" id="IPR013792">
    <property type="entry name" value="RNA3'P_cycl/enolpyr_Trfase_a/b"/>
</dbReference>
<dbReference type="GO" id="GO:0000479">
    <property type="term" value="P:endonucleolytic cleavage of tricistronic rRNA transcript (SSU-rRNA, 5.8S rRNA, LSU-rRNA)"/>
    <property type="evidence" value="ECO:0007669"/>
    <property type="project" value="TreeGrafter"/>
</dbReference>
<dbReference type="NCBIfam" id="TIGR03400">
    <property type="entry name" value="18S_RNA_Rcl1p"/>
    <property type="match status" value="1"/>
</dbReference>
<sequence>MLLAQRGLHYRGSAWLRQRLVLSALSKRPVRIWGIREGADSPGMSEHEASLLRLLEKVTNGTRIEINSTGTRLFVSPGSLDGGLVEHWCPVGRSVGYWLEFLLCLAPFCRRPLRATLRGVTNGADSPSADLMKATVRPALAAFGLDEGFDIQVLARGVLPKGGGEVILTCPVRRSLRPVKLIEPGKVAKVRGTAFGVRVSPQMSNRLIVAARDVLCSFLPDVYITSDHRKGKAAGDSPGFGMALVAVTTTGYVLGAELTSDPVNPGAPEDLGKRCAHHLLDEVARGGCVDSATQGLTILLMALGSRDVSKVLTGPLTDHSVALLQHIRDFFSLTFHLDEQKATENDLRRGDDKVFLTCVGLGFTNLSKRLR</sequence>
<evidence type="ECO:0000256" key="4">
    <source>
        <dbReference type="ARBA" id="ARBA00023242"/>
    </source>
</evidence>
<dbReference type="Pfam" id="PF05189">
    <property type="entry name" value="RTC_insert"/>
    <property type="match status" value="1"/>
</dbReference>
<dbReference type="PROSITE" id="PS01287">
    <property type="entry name" value="RTC"/>
    <property type="match status" value="1"/>
</dbReference>
<accession>A0A8C4R9H0</accession>
<dbReference type="Proteomes" id="UP000694388">
    <property type="component" value="Unplaced"/>
</dbReference>
<dbReference type="InterPro" id="IPR023797">
    <property type="entry name" value="RNA3'_phos_cyclase_dom"/>
</dbReference>
<dbReference type="InterPro" id="IPR016443">
    <property type="entry name" value="RNA3'_term_phos_cyc_type_2"/>
</dbReference>
<dbReference type="InterPro" id="IPR000228">
    <property type="entry name" value="RNA3'_term_phos_cyc"/>
</dbReference>
<dbReference type="PANTHER" id="PTHR11096">
    <property type="entry name" value="RNA 3' TERMINAL PHOSPHATE CYCLASE"/>
    <property type="match status" value="1"/>
</dbReference>
<feature type="domain" description="RNA 3'-terminal phosphate cyclase" evidence="5">
    <location>
        <begin position="10"/>
        <end position="336"/>
    </location>
</feature>
<dbReference type="Pfam" id="PF01137">
    <property type="entry name" value="RTC"/>
    <property type="match status" value="1"/>
</dbReference>
<comment type="similarity">
    <text evidence="2">Belongs to the RNA 3'-terminal cyclase family. Type 2 subfamily.</text>
</comment>
<dbReference type="Gene3D" id="3.65.10.20">
    <property type="entry name" value="RNA 3'-terminal phosphate cyclase domain"/>
    <property type="match status" value="1"/>
</dbReference>
<dbReference type="GeneTree" id="ENSGT00530000063404"/>
<dbReference type="GO" id="GO:0004521">
    <property type="term" value="F:RNA endonuclease activity"/>
    <property type="evidence" value="ECO:0007669"/>
    <property type="project" value="TreeGrafter"/>
</dbReference>
<evidence type="ECO:0008006" key="9">
    <source>
        <dbReference type="Google" id="ProtNLM"/>
    </source>
</evidence>
<evidence type="ECO:0000259" key="5">
    <source>
        <dbReference type="Pfam" id="PF01137"/>
    </source>
</evidence>
<organism evidence="7 8">
    <name type="scientific">Eptatretus burgeri</name>
    <name type="common">Inshore hagfish</name>
    <dbReference type="NCBI Taxonomy" id="7764"/>
    <lineage>
        <taxon>Eukaryota</taxon>
        <taxon>Metazoa</taxon>
        <taxon>Chordata</taxon>
        <taxon>Craniata</taxon>
        <taxon>Vertebrata</taxon>
        <taxon>Cyclostomata</taxon>
        <taxon>Myxini</taxon>
        <taxon>Myxiniformes</taxon>
        <taxon>Myxinidae</taxon>
        <taxon>Eptatretinae</taxon>
        <taxon>Eptatretus</taxon>
    </lineage>
</organism>
<dbReference type="OMA" id="YTDQNKG"/>
<dbReference type="PANTHER" id="PTHR11096:SF1">
    <property type="entry name" value="RNA 3'-TERMINAL PHOSPHATE CYCLASE-LIKE PROTEIN"/>
    <property type="match status" value="1"/>
</dbReference>
<keyword evidence="3" id="KW-0690">Ribosome biogenesis</keyword>
<evidence type="ECO:0000256" key="1">
    <source>
        <dbReference type="ARBA" id="ARBA00004604"/>
    </source>
</evidence>
<proteinExistence type="inferred from homology"/>
<comment type="subcellular location">
    <subcellularLocation>
        <location evidence="1">Nucleus</location>
        <location evidence="1">Nucleolus</location>
    </subcellularLocation>
</comment>
<dbReference type="Ensembl" id="ENSEBUT00000027616.1">
    <property type="protein sequence ID" value="ENSEBUP00000027040.1"/>
    <property type="gene ID" value="ENSEBUG00000016621.1"/>
</dbReference>
<evidence type="ECO:0000256" key="3">
    <source>
        <dbReference type="ARBA" id="ARBA00022517"/>
    </source>
</evidence>
<evidence type="ECO:0000256" key="2">
    <source>
        <dbReference type="ARBA" id="ARBA00007089"/>
    </source>
</evidence>